<feature type="domain" description="Lipid/polyisoprenoid-binding YceI-like" evidence="2">
    <location>
        <begin position="97"/>
        <end position="225"/>
    </location>
</feature>
<keyword evidence="1" id="KW-0472">Membrane</keyword>
<dbReference type="EMBL" id="QEWP01000002">
    <property type="protein sequence ID" value="PWE00788.1"/>
    <property type="molecule type" value="Genomic_DNA"/>
</dbReference>
<gene>
    <name evidence="3" type="ORF">DDZ16_04125</name>
</gene>
<dbReference type="Pfam" id="PF04264">
    <property type="entry name" value="YceI"/>
    <property type="match status" value="1"/>
</dbReference>
<evidence type="ECO:0000256" key="1">
    <source>
        <dbReference type="SAM" id="Phobius"/>
    </source>
</evidence>
<reference evidence="3 4" key="1">
    <citation type="submission" date="2018-05" db="EMBL/GenBank/DDBJ databases">
        <title>Marinilabilia rubrum sp. nov., isolated from saltern sediment.</title>
        <authorList>
            <person name="Zhang R."/>
        </authorList>
    </citation>
    <scope>NUCLEOTIDE SEQUENCE [LARGE SCALE GENOMIC DNA]</scope>
    <source>
        <strain evidence="3 4">WTE16</strain>
    </source>
</reference>
<protein>
    <submittedName>
        <fullName evidence="3">YceI family protein</fullName>
    </submittedName>
</protein>
<keyword evidence="1" id="KW-0812">Transmembrane</keyword>
<dbReference type="Proteomes" id="UP000244956">
    <property type="component" value="Unassembled WGS sequence"/>
</dbReference>
<dbReference type="InterPro" id="IPR007372">
    <property type="entry name" value="Lipid/polyisoprenoid-bd_YceI"/>
</dbReference>
<proteinExistence type="predicted"/>
<evidence type="ECO:0000313" key="4">
    <source>
        <dbReference type="Proteomes" id="UP000244956"/>
    </source>
</evidence>
<accession>A0A2U2BCJ9</accession>
<comment type="caution">
    <text evidence="3">The sequence shown here is derived from an EMBL/GenBank/DDBJ whole genome shotgun (WGS) entry which is preliminary data.</text>
</comment>
<keyword evidence="1" id="KW-1133">Transmembrane helix</keyword>
<evidence type="ECO:0000259" key="2">
    <source>
        <dbReference type="Pfam" id="PF04264"/>
    </source>
</evidence>
<dbReference type="SUPFAM" id="SSF101874">
    <property type="entry name" value="YceI-like"/>
    <property type="match status" value="1"/>
</dbReference>
<evidence type="ECO:0000313" key="3">
    <source>
        <dbReference type="EMBL" id="PWE00788.1"/>
    </source>
</evidence>
<dbReference type="Gene3D" id="2.40.128.110">
    <property type="entry name" value="Lipid/polyisoprenoid-binding, YceI-like"/>
    <property type="match status" value="1"/>
</dbReference>
<name>A0A2U2BCJ9_9BACT</name>
<feature type="transmembrane region" description="Helical" evidence="1">
    <location>
        <begin position="30"/>
        <end position="47"/>
    </location>
</feature>
<dbReference type="RefSeq" id="WP_109263159.1">
    <property type="nucleotide sequence ID" value="NZ_QEWP01000002.1"/>
</dbReference>
<keyword evidence="4" id="KW-1185">Reference proteome</keyword>
<dbReference type="OrthoDB" id="1121590at2"/>
<dbReference type="AlphaFoldDB" id="A0A2U2BCJ9"/>
<sequence length="230" mass="26371">MEPLSQKAPLENVFISCFFFRFKAKMSDTGSFYILFATVVLLFFFPFKVPAQPMPEKSSPHHYIIDAKQCDDYIKINGSTNINHFHFEQRLNDQKILANKEPSSGQKLALKIPAHDFKPSNPMMYKDFLEFIKAEEYPYINITIFFEQLRLPAGSPQTVIPKIEVGLAGETKTYKIPGEIYECRKSGIHLQGKVNIDLKDFGLEPPTKFMGMVKVNKEVFINFGLTIDND</sequence>
<dbReference type="InterPro" id="IPR036761">
    <property type="entry name" value="TTHA0802/YceI-like_sf"/>
</dbReference>
<organism evidence="3 4">
    <name type="scientific">Marinilabilia rubra</name>
    <dbReference type="NCBI Taxonomy" id="2162893"/>
    <lineage>
        <taxon>Bacteria</taxon>
        <taxon>Pseudomonadati</taxon>
        <taxon>Bacteroidota</taxon>
        <taxon>Bacteroidia</taxon>
        <taxon>Marinilabiliales</taxon>
        <taxon>Marinilabiliaceae</taxon>
        <taxon>Marinilabilia</taxon>
    </lineage>
</organism>